<dbReference type="AlphaFoldDB" id="A0A8D2D3H5"/>
<reference evidence="2" key="2">
    <citation type="submission" date="2025-09" db="UniProtKB">
        <authorList>
            <consortium name="Ensembl"/>
        </authorList>
    </citation>
    <scope>IDENTIFICATION</scope>
</reference>
<feature type="compositionally biased region" description="Polar residues" evidence="1">
    <location>
        <begin position="97"/>
        <end position="106"/>
    </location>
</feature>
<feature type="region of interest" description="Disordered" evidence="1">
    <location>
        <begin position="1"/>
        <end position="31"/>
    </location>
</feature>
<evidence type="ECO:0000313" key="3">
    <source>
        <dbReference type="Proteomes" id="UP000694564"/>
    </source>
</evidence>
<evidence type="ECO:0000256" key="1">
    <source>
        <dbReference type="SAM" id="MobiDB-lite"/>
    </source>
</evidence>
<dbReference type="Ensembl" id="ENSSVLT00005021156.1">
    <property type="protein sequence ID" value="ENSSVLP00005019004.1"/>
    <property type="gene ID" value="ENSSVLG00005015250.1"/>
</dbReference>
<feature type="compositionally biased region" description="Gly residues" evidence="1">
    <location>
        <begin position="1"/>
        <end position="16"/>
    </location>
</feature>
<sequence>MKGGPAGEEAAGWGGRRWGRCPPPSRLLPHSTGSWRLLGNMTIYWMISAPCEDFFTDDIKVRLSSQPRSIGQRTVAVLPTGSTCVSQHPPPAGVGPQLNSSGSRSSNWEDILPHLRILPGL</sequence>
<feature type="region of interest" description="Disordered" evidence="1">
    <location>
        <begin position="81"/>
        <end position="106"/>
    </location>
</feature>
<name>A0A8D2D3H5_SCIVU</name>
<organism evidence="2 3">
    <name type="scientific">Sciurus vulgaris</name>
    <name type="common">Eurasian red squirrel</name>
    <dbReference type="NCBI Taxonomy" id="55149"/>
    <lineage>
        <taxon>Eukaryota</taxon>
        <taxon>Metazoa</taxon>
        <taxon>Chordata</taxon>
        <taxon>Craniata</taxon>
        <taxon>Vertebrata</taxon>
        <taxon>Euteleostomi</taxon>
        <taxon>Mammalia</taxon>
        <taxon>Eutheria</taxon>
        <taxon>Euarchontoglires</taxon>
        <taxon>Glires</taxon>
        <taxon>Rodentia</taxon>
        <taxon>Sciuromorpha</taxon>
        <taxon>Sciuridae</taxon>
        <taxon>Sciurinae</taxon>
        <taxon>Sciurini</taxon>
        <taxon>Sciurus</taxon>
    </lineage>
</organism>
<protein>
    <submittedName>
        <fullName evidence="2">Uncharacterized protein</fullName>
    </submittedName>
</protein>
<keyword evidence="3" id="KW-1185">Reference proteome</keyword>
<evidence type="ECO:0000313" key="2">
    <source>
        <dbReference type="Ensembl" id="ENSSVLP00005019004.1"/>
    </source>
</evidence>
<accession>A0A8D2D3H5</accession>
<proteinExistence type="predicted"/>
<reference evidence="2" key="1">
    <citation type="submission" date="2025-08" db="UniProtKB">
        <authorList>
            <consortium name="Ensembl"/>
        </authorList>
    </citation>
    <scope>IDENTIFICATION</scope>
</reference>
<dbReference type="Proteomes" id="UP000694564">
    <property type="component" value="Chromosome 10"/>
</dbReference>